<reference evidence="1" key="1">
    <citation type="submission" date="2022-04" db="EMBL/GenBank/DDBJ databases">
        <title>Genome of the entomopathogenic fungus Entomophthora muscae.</title>
        <authorList>
            <person name="Elya C."/>
            <person name="Lovett B.R."/>
            <person name="Lee E."/>
            <person name="Macias A.M."/>
            <person name="Hajek A.E."/>
            <person name="De Bivort B.L."/>
            <person name="Kasson M.T."/>
            <person name="De Fine Licht H.H."/>
            <person name="Stajich J.E."/>
        </authorList>
    </citation>
    <scope>NUCLEOTIDE SEQUENCE</scope>
    <source>
        <strain evidence="1">Berkeley</strain>
    </source>
</reference>
<evidence type="ECO:0000313" key="2">
    <source>
        <dbReference type="Proteomes" id="UP001165960"/>
    </source>
</evidence>
<dbReference type="EMBL" id="QTSX02002864">
    <property type="protein sequence ID" value="KAJ9074270.1"/>
    <property type="molecule type" value="Genomic_DNA"/>
</dbReference>
<sequence length="180" mass="19897">MVLTIGAASPLVTLFPHTFSGPSHIVTEVPKSPKVSCPPLEEDITGSPRTPMVMVLLPGPLWAPLPAFSLDYEKACAAACSLLHTGMVAMHKIPGLCPGYAYEDLYSFLLDFGLPLCCVQLLGTTFRRTWQEIFITKDLRFDVSLGLAFRAKLRACTLISWNTRCESPFGKKDRKKLEDH</sequence>
<protein>
    <submittedName>
        <fullName evidence="1">Uncharacterized protein</fullName>
    </submittedName>
</protein>
<organism evidence="1 2">
    <name type="scientific">Entomophthora muscae</name>
    <dbReference type="NCBI Taxonomy" id="34485"/>
    <lineage>
        <taxon>Eukaryota</taxon>
        <taxon>Fungi</taxon>
        <taxon>Fungi incertae sedis</taxon>
        <taxon>Zoopagomycota</taxon>
        <taxon>Entomophthoromycotina</taxon>
        <taxon>Entomophthoromycetes</taxon>
        <taxon>Entomophthorales</taxon>
        <taxon>Entomophthoraceae</taxon>
        <taxon>Entomophthora</taxon>
    </lineage>
</organism>
<evidence type="ECO:0000313" key="1">
    <source>
        <dbReference type="EMBL" id="KAJ9074270.1"/>
    </source>
</evidence>
<accession>A0ACC2TI55</accession>
<dbReference type="Proteomes" id="UP001165960">
    <property type="component" value="Unassembled WGS sequence"/>
</dbReference>
<proteinExistence type="predicted"/>
<name>A0ACC2TI55_9FUNG</name>
<keyword evidence="2" id="KW-1185">Reference proteome</keyword>
<gene>
    <name evidence="1" type="ORF">DSO57_1007962</name>
</gene>
<comment type="caution">
    <text evidence="1">The sequence shown here is derived from an EMBL/GenBank/DDBJ whole genome shotgun (WGS) entry which is preliminary data.</text>
</comment>